<dbReference type="EMBL" id="JBHTEE010000001">
    <property type="protein sequence ID" value="MFC7607127.1"/>
    <property type="molecule type" value="Genomic_DNA"/>
</dbReference>
<dbReference type="InterPro" id="IPR041581">
    <property type="entry name" value="Glyoxalase_6"/>
</dbReference>
<gene>
    <name evidence="2" type="ORF">ACFQVD_44265</name>
</gene>
<dbReference type="RefSeq" id="WP_343979212.1">
    <property type="nucleotide sequence ID" value="NZ_BAAAGK010000177.1"/>
</dbReference>
<feature type="domain" description="Glyoxalase-like" evidence="1">
    <location>
        <begin position="124"/>
        <end position="230"/>
    </location>
</feature>
<dbReference type="Proteomes" id="UP001596514">
    <property type="component" value="Unassembled WGS sequence"/>
</dbReference>
<evidence type="ECO:0000313" key="2">
    <source>
        <dbReference type="EMBL" id="MFC7607127.1"/>
    </source>
</evidence>
<accession>A0ABW2TGE6</accession>
<dbReference type="SUPFAM" id="SSF54593">
    <property type="entry name" value="Glyoxalase/Bleomycin resistance protein/Dihydroxybiphenyl dioxygenase"/>
    <property type="match status" value="1"/>
</dbReference>
<evidence type="ECO:0000313" key="3">
    <source>
        <dbReference type="Proteomes" id="UP001596514"/>
    </source>
</evidence>
<keyword evidence="3" id="KW-1185">Reference proteome</keyword>
<protein>
    <submittedName>
        <fullName evidence="2">VOC family protein</fullName>
    </submittedName>
</protein>
<sequence>MTQQVPDGDKRLSRREISDAVGDLGWRYVLDVVRTSVAVASPARAVEVVARAVAVAGADGERSLEMDVRPGRVVLTLRSPVTGAVTPVEVELAGRISAVVAELGLNTGTDVGGREVRSVQVLEIAIDAIDIAAVRPFWKAVMGYHDEPGASGGEGALVDPVGQGPAIWFQRMTAPRAQRNRIHLDVSVPHDEAPHRIEAALAAGGVLLSDAEAPSFWVLADVEGNEACVTTWQGRD</sequence>
<evidence type="ECO:0000259" key="1">
    <source>
        <dbReference type="Pfam" id="PF18029"/>
    </source>
</evidence>
<dbReference type="PANTHER" id="PTHR35908:SF1">
    <property type="entry name" value="CONSERVED PROTEIN"/>
    <property type="match status" value="1"/>
</dbReference>
<organism evidence="2 3">
    <name type="scientific">Streptosporangium amethystogenes subsp. fukuiense</name>
    <dbReference type="NCBI Taxonomy" id="698418"/>
    <lineage>
        <taxon>Bacteria</taxon>
        <taxon>Bacillati</taxon>
        <taxon>Actinomycetota</taxon>
        <taxon>Actinomycetes</taxon>
        <taxon>Streptosporangiales</taxon>
        <taxon>Streptosporangiaceae</taxon>
        <taxon>Streptosporangium</taxon>
    </lineage>
</organism>
<dbReference type="Gene3D" id="3.10.180.10">
    <property type="entry name" value="2,3-Dihydroxybiphenyl 1,2-Dioxygenase, domain 1"/>
    <property type="match status" value="1"/>
</dbReference>
<reference evidence="3" key="1">
    <citation type="journal article" date="2019" name="Int. J. Syst. Evol. Microbiol.">
        <title>The Global Catalogue of Microorganisms (GCM) 10K type strain sequencing project: providing services to taxonomists for standard genome sequencing and annotation.</title>
        <authorList>
            <consortium name="The Broad Institute Genomics Platform"/>
            <consortium name="The Broad Institute Genome Sequencing Center for Infectious Disease"/>
            <person name="Wu L."/>
            <person name="Ma J."/>
        </authorList>
    </citation>
    <scope>NUCLEOTIDE SEQUENCE [LARGE SCALE GENOMIC DNA]</scope>
    <source>
        <strain evidence="3">JCM 10083</strain>
    </source>
</reference>
<dbReference type="PANTHER" id="PTHR35908">
    <property type="entry name" value="HYPOTHETICAL FUSION PROTEIN"/>
    <property type="match status" value="1"/>
</dbReference>
<dbReference type="InterPro" id="IPR029068">
    <property type="entry name" value="Glyas_Bleomycin-R_OHBP_Dase"/>
</dbReference>
<comment type="caution">
    <text evidence="2">The sequence shown here is derived from an EMBL/GenBank/DDBJ whole genome shotgun (WGS) entry which is preliminary data.</text>
</comment>
<dbReference type="Pfam" id="PF18029">
    <property type="entry name" value="Glyoxalase_6"/>
    <property type="match status" value="1"/>
</dbReference>
<proteinExistence type="predicted"/>
<name>A0ABW2TGE6_9ACTN</name>